<organism evidence="4 5">
    <name type="scientific">Natronospira proteinivora</name>
    <dbReference type="NCBI Taxonomy" id="1807133"/>
    <lineage>
        <taxon>Bacteria</taxon>
        <taxon>Pseudomonadati</taxon>
        <taxon>Pseudomonadota</taxon>
        <taxon>Gammaproteobacteria</taxon>
        <taxon>Natronospirales</taxon>
        <taxon>Natronospiraceae</taxon>
        <taxon>Natronospira</taxon>
    </lineage>
</organism>
<keyword evidence="2" id="KW-0963">Cytoplasm</keyword>
<evidence type="ECO:0000313" key="4">
    <source>
        <dbReference type="EMBL" id="MCP1727318.1"/>
    </source>
</evidence>
<feature type="active site" description="Nucleophile" evidence="2">
    <location>
        <position position="147"/>
    </location>
</feature>
<reference evidence="4 5" key="1">
    <citation type="submission" date="2022-03" db="EMBL/GenBank/DDBJ databases">
        <title>Genomic Encyclopedia of Type Strains, Phase III (KMG-III): the genomes of soil and plant-associated and newly described type strains.</title>
        <authorList>
            <person name="Whitman W."/>
        </authorList>
    </citation>
    <scope>NUCLEOTIDE SEQUENCE [LARGE SCALE GENOMIC DNA]</scope>
    <source>
        <strain evidence="4 5">BSker1</strain>
    </source>
</reference>
<feature type="active site" evidence="2">
    <location>
        <position position="311"/>
    </location>
</feature>
<dbReference type="Proteomes" id="UP001523550">
    <property type="component" value="Unassembled WGS sequence"/>
</dbReference>
<dbReference type="SUPFAM" id="SSF53474">
    <property type="entry name" value="alpha/beta-Hydrolases"/>
    <property type="match status" value="1"/>
</dbReference>
<dbReference type="NCBIfam" id="NF001209">
    <property type="entry name" value="PRK00175.1"/>
    <property type="match status" value="1"/>
</dbReference>
<feature type="binding site" evidence="2">
    <location>
        <position position="216"/>
    </location>
    <ligand>
        <name>substrate</name>
    </ligand>
</feature>
<keyword evidence="5" id="KW-1185">Reference proteome</keyword>
<comment type="caution">
    <text evidence="4">The sequence shown here is derived from an EMBL/GenBank/DDBJ whole genome shotgun (WGS) entry which is preliminary data.</text>
</comment>
<protein>
    <recommendedName>
        <fullName evidence="2">Serine O-succinyltransferase</fullName>
        <shortName evidence="2">SST</shortName>
        <ecNumber evidence="2">2.3.1.-</ecNumber>
    </recommendedName>
</protein>
<dbReference type="EMBL" id="JALJYF010000001">
    <property type="protein sequence ID" value="MCP1727318.1"/>
    <property type="molecule type" value="Genomic_DNA"/>
</dbReference>
<dbReference type="Gene3D" id="1.10.1740.110">
    <property type="match status" value="1"/>
</dbReference>
<comment type="similarity">
    <text evidence="2">Belongs to the AB hydrolase superfamily. MetX family.</text>
</comment>
<dbReference type="InterPro" id="IPR000073">
    <property type="entry name" value="AB_hydrolase_1"/>
</dbReference>
<evidence type="ECO:0000313" key="5">
    <source>
        <dbReference type="Proteomes" id="UP001523550"/>
    </source>
</evidence>
<comment type="subcellular location">
    <subcellularLocation>
        <location evidence="2">Cytoplasm</location>
    </subcellularLocation>
</comment>
<dbReference type="InterPro" id="IPR008220">
    <property type="entry name" value="HAT_MetX-like"/>
</dbReference>
<sequence>MNKLPASKIIDLSQPLTTWCGDRLTGVRLVYESWGEPRNNGENTLLLFTGLSPSAHAASSAADPEPGWWEAMIGPGRPIDTRRFHVICFNSLGSCFGSTGPASENPVTGHRWRLDFPELRVEDIAGAAAQALDDLGFSRIHGVIGPSLGGMTALAFLLRYPGRARHLLSISSAPRALPFAIAVRSLQREMIRNDPAWQGGEYPVDAPPVTGMRQARKLGMISYRSPEEWAERFGREQLAEPDPGFGPRFQIESYLEAQADRFVGGFDPNCYIYLSRAMDLFDVDDHAGSGADPFAALSYLDSAAVVGVDSDILFPQHQQKELAQRLEGSGISTAYFDLPSIQGHDAFLVDGERFGPVIAEYLQTL</sequence>
<keyword evidence="2" id="KW-0028">Amino-acid biosynthesis</keyword>
<feature type="active site" evidence="2">
    <location>
        <position position="344"/>
    </location>
</feature>
<feature type="site" description="Important for acyl-CoA specificity" evidence="2">
    <location>
        <position position="184"/>
    </location>
</feature>
<evidence type="ECO:0000256" key="1">
    <source>
        <dbReference type="ARBA" id="ARBA00022679"/>
    </source>
</evidence>
<dbReference type="InterPro" id="IPR029058">
    <property type="entry name" value="AB_hydrolase_fold"/>
</dbReference>
<dbReference type="EC" id="2.3.1.-" evidence="2"/>
<evidence type="ECO:0000256" key="2">
    <source>
        <dbReference type="HAMAP-Rule" id="MF_00296"/>
    </source>
</evidence>
<comment type="caution">
    <text evidence="2">Lacks conserved residue(s) required for the propagation of feature annotation.</text>
</comment>
<comment type="subunit">
    <text evidence="2">Homodimer.</text>
</comment>
<name>A0ABT1G7N5_9GAMM</name>
<keyword evidence="1 2" id="KW-0808">Transferase</keyword>
<dbReference type="RefSeq" id="WP_253447043.1">
    <property type="nucleotide sequence ID" value="NZ_JALJYF010000001.1"/>
</dbReference>
<dbReference type="Gene3D" id="3.40.50.1820">
    <property type="entry name" value="alpha/beta hydrolase"/>
    <property type="match status" value="1"/>
</dbReference>
<feature type="domain" description="AB hydrolase-1" evidence="3">
    <location>
        <begin position="68"/>
        <end position="326"/>
    </location>
</feature>
<dbReference type="NCBIfam" id="TIGR01392">
    <property type="entry name" value="homoserO_Ac_trn"/>
    <property type="match status" value="1"/>
</dbReference>
<dbReference type="Pfam" id="PF00561">
    <property type="entry name" value="Abhydrolase_1"/>
    <property type="match status" value="1"/>
</dbReference>
<dbReference type="PANTHER" id="PTHR32268:SF11">
    <property type="entry name" value="HOMOSERINE O-ACETYLTRANSFERASE"/>
    <property type="match status" value="1"/>
</dbReference>
<evidence type="ECO:0000259" key="3">
    <source>
        <dbReference type="Pfam" id="PF00561"/>
    </source>
</evidence>
<feature type="binding site" evidence="2">
    <location>
        <position position="345"/>
    </location>
    <ligand>
        <name>substrate</name>
    </ligand>
</feature>
<comment type="catalytic activity">
    <reaction evidence="2">
        <text>succinyl-CoA + L-serine = O-succinyl-L-serine + CoA</text>
        <dbReference type="Rhea" id="RHEA:52820"/>
        <dbReference type="ChEBI" id="CHEBI:33384"/>
        <dbReference type="ChEBI" id="CHEBI:57287"/>
        <dbReference type="ChEBI" id="CHEBI:57292"/>
        <dbReference type="ChEBI" id="CHEBI:136856"/>
    </reaction>
</comment>
<keyword evidence="2" id="KW-0012">Acyltransferase</keyword>
<comment type="pathway">
    <text evidence="2">Amino-acid biosynthesis; L-cysteine biosynthesis; L-cysteine from L-serine: step 1/2.</text>
</comment>
<feature type="region of interest" description="Important for substrate specificity" evidence="2">
    <location>
        <begin position="50"/>
        <end position="53"/>
    </location>
</feature>
<proteinExistence type="inferred from homology"/>
<dbReference type="PANTHER" id="PTHR32268">
    <property type="entry name" value="HOMOSERINE O-ACETYLTRANSFERASE"/>
    <property type="match status" value="1"/>
</dbReference>
<keyword evidence="2" id="KW-0198">Cysteine biosynthesis</keyword>
<dbReference type="HAMAP" id="MF_00296">
    <property type="entry name" value="MetX_acyltransf"/>
    <property type="match status" value="1"/>
</dbReference>
<dbReference type="PIRSF" id="PIRSF000443">
    <property type="entry name" value="Homoser_Ac_trans"/>
    <property type="match status" value="1"/>
</dbReference>
<comment type="function">
    <text evidence="2">Transfers a succinyl group from succinyl-CoA to L-serine, forming succinyl-L-serine.</text>
</comment>
<accession>A0ABT1G7N5</accession>
<gene>
    <name evidence="4" type="ORF">J2T60_001283</name>
</gene>